<keyword evidence="1" id="KW-0472">Membrane</keyword>
<evidence type="ECO:0000256" key="1">
    <source>
        <dbReference type="SAM" id="Phobius"/>
    </source>
</evidence>
<sequence length="329" mass="37060">MANGLPLLPHFFEKFIQNWADRRQPAPEHQVEVNRHRLYILPTQHGLVFFAMLLLVLSGAVNYENSLAFMLTFLLGSLGLLGMVYTHQNINRLKVRIGQAESVFAGQRILFPITVIQPGEHLRPSIKLESETGQSVSLHLMNEKSISCKLPMIAHHRGYISPRRIKLFTEYPLGLFHAWSWLNLKARCLVYPAPDPHPCTLHSSAGQVPGKNSSQQYGVDEFAGIRTYQPGDMANHMAWKAIAKTGELQTKLFNNDSSEEITISWSQTSETYDIEKRLSILCRMIIDADAQSIKYALHVPGTDIAGASGLQHKHRCLKVLALYGQNEHT</sequence>
<name>A0A3B0XBQ5_9ZZZZ</name>
<gene>
    <name evidence="2" type="ORF">MNBD_GAMMA11-3476</name>
</gene>
<feature type="transmembrane region" description="Helical" evidence="1">
    <location>
        <begin position="38"/>
        <end position="61"/>
    </location>
</feature>
<evidence type="ECO:0000313" key="2">
    <source>
        <dbReference type="EMBL" id="VAW61813.1"/>
    </source>
</evidence>
<proteinExistence type="predicted"/>
<keyword evidence="1" id="KW-1133">Transmembrane helix</keyword>
<organism evidence="2">
    <name type="scientific">hydrothermal vent metagenome</name>
    <dbReference type="NCBI Taxonomy" id="652676"/>
    <lineage>
        <taxon>unclassified sequences</taxon>
        <taxon>metagenomes</taxon>
        <taxon>ecological metagenomes</taxon>
    </lineage>
</organism>
<dbReference type="EMBL" id="UOFG01000155">
    <property type="protein sequence ID" value="VAW61813.1"/>
    <property type="molecule type" value="Genomic_DNA"/>
</dbReference>
<keyword evidence="1" id="KW-0812">Transmembrane</keyword>
<dbReference type="AlphaFoldDB" id="A0A3B0XBQ5"/>
<feature type="transmembrane region" description="Helical" evidence="1">
    <location>
        <begin position="67"/>
        <end position="86"/>
    </location>
</feature>
<accession>A0A3B0XBQ5</accession>
<dbReference type="PANTHER" id="PTHR34351:SF1">
    <property type="entry name" value="SLR1927 PROTEIN"/>
    <property type="match status" value="1"/>
</dbReference>
<protein>
    <submittedName>
        <fullName evidence="2">Uncharacterized protein</fullName>
    </submittedName>
</protein>
<reference evidence="2" key="1">
    <citation type="submission" date="2018-06" db="EMBL/GenBank/DDBJ databases">
        <authorList>
            <person name="Zhirakovskaya E."/>
        </authorList>
    </citation>
    <scope>NUCLEOTIDE SEQUENCE</scope>
</reference>
<dbReference type="PANTHER" id="PTHR34351">
    <property type="entry name" value="SLR1927 PROTEIN-RELATED"/>
    <property type="match status" value="1"/>
</dbReference>